<gene>
    <name evidence="1" type="ORF">BC10311_03440</name>
</gene>
<organism evidence="1 2">
    <name type="scientific">Bacillus wiedmannii</name>
    <dbReference type="NCBI Taxonomy" id="1890302"/>
    <lineage>
        <taxon>Bacteria</taxon>
        <taxon>Bacillati</taxon>
        <taxon>Bacillota</taxon>
        <taxon>Bacilli</taxon>
        <taxon>Bacillales</taxon>
        <taxon>Bacillaceae</taxon>
        <taxon>Bacillus</taxon>
        <taxon>Bacillus cereus group</taxon>
    </lineage>
</organism>
<dbReference type="InterPro" id="IPR020288">
    <property type="entry name" value="Sheath_initiator"/>
</dbReference>
<comment type="caution">
    <text evidence="1">The sequence shown here is derived from an EMBL/GenBank/DDBJ whole genome shotgun (WGS) entry which is preliminary data.</text>
</comment>
<dbReference type="Pfam" id="PF10934">
    <property type="entry name" value="Sheath_initiator"/>
    <property type="match status" value="1"/>
</dbReference>
<dbReference type="AlphaFoldDB" id="A0AB37YTU2"/>
<protein>
    <recommendedName>
        <fullName evidence="3">DUF2634 domain-containing protein</fullName>
    </recommendedName>
</protein>
<sequence>MYMKNLYINPATNDIELDMQNGFKMIEGSDELVQAVAVAFKTAKGSWFLNPKHGFDRTTVQVKQYDESLVTNALFETALQDERVENIQDITFDYNKEHRKLSVDFKFTEKETGDVLEGRV</sequence>
<name>A0AB37YTU2_9BACI</name>
<accession>A0AB37YTU2</accession>
<evidence type="ECO:0000313" key="2">
    <source>
        <dbReference type="Proteomes" id="UP000195728"/>
    </source>
</evidence>
<reference evidence="1 2" key="1">
    <citation type="submission" date="2016-08" db="EMBL/GenBank/DDBJ databases">
        <authorList>
            <person name="Loux V."/>
            <person name="Rue O."/>
        </authorList>
    </citation>
    <scope>NUCLEOTIDE SEQUENCE [LARGE SCALE GENOMIC DNA]</scope>
    <source>
        <strain evidence="1 2">WSBC_10311</strain>
    </source>
</reference>
<dbReference type="EMBL" id="FMBG01000016">
    <property type="protein sequence ID" value="SCC45745.1"/>
    <property type="molecule type" value="Genomic_DNA"/>
</dbReference>
<dbReference type="Proteomes" id="UP000195728">
    <property type="component" value="Unassembled WGS sequence"/>
</dbReference>
<evidence type="ECO:0000313" key="1">
    <source>
        <dbReference type="EMBL" id="SCC45745.1"/>
    </source>
</evidence>
<dbReference type="Gene3D" id="3.10.450.40">
    <property type="match status" value="1"/>
</dbReference>
<evidence type="ECO:0008006" key="3">
    <source>
        <dbReference type="Google" id="ProtNLM"/>
    </source>
</evidence>
<proteinExistence type="predicted"/>